<dbReference type="GO" id="GO:0004385">
    <property type="term" value="F:GMP kinase activity"/>
    <property type="evidence" value="ECO:0007669"/>
    <property type="project" value="UniProtKB-EC"/>
</dbReference>
<name>A0A380P816_WEIVI</name>
<protein>
    <submittedName>
        <fullName evidence="7">Guanylate kinase</fullName>
        <ecNumber evidence="7">2.7.4.8</ecNumber>
    </submittedName>
</protein>
<comment type="similarity">
    <text evidence="2">Belongs to the guanylate kinase family.</text>
</comment>
<evidence type="ECO:0000256" key="3">
    <source>
        <dbReference type="ARBA" id="ARBA00022679"/>
    </source>
</evidence>
<dbReference type="EMBL" id="UHIV01000005">
    <property type="protein sequence ID" value="SUP60974.1"/>
    <property type="molecule type" value="Genomic_DNA"/>
</dbReference>
<keyword evidence="3 7" id="KW-0808">Transferase</keyword>
<dbReference type="Proteomes" id="UP000254621">
    <property type="component" value="Unassembled WGS sequence"/>
</dbReference>
<accession>A0A380P816</accession>
<evidence type="ECO:0000256" key="1">
    <source>
        <dbReference type="ARBA" id="ARBA00003531"/>
    </source>
</evidence>
<feature type="domain" description="Guanylate kinase-like" evidence="6">
    <location>
        <begin position="3"/>
        <end position="138"/>
    </location>
</feature>
<evidence type="ECO:0000313" key="7">
    <source>
        <dbReference type="EMBL" id="SUP60974.1"/>
    </source>
</evidence>
<dbReference type="InterPro" id="IPR027417">
    <property type="entry name" value="P-loop_NTPase"/>
</dbReference>
<dbReference type="InterPro" id="IPR008144">
    <property type="entry name" value="Guanylate_kin-like_dom"/>
</dbReference>
<dbReference type="AlphaFoldDB" id="A0A380P816"/>
<evidence type="ECO:0000256" key="4">
    <source>
        <dbReference type="ARBA" id="ARBA00022777"/>
    </source>
</evidence>
<proteinExistence type="inferred from homology"/>
<comment type="catalytic activity">
    <reaction evidence="5">
        <text>GMP + ATP = GDP + ADP</text>
        <dbReference type="Rhea" id="RHEA:20780"/>
        <dbReference type="ChEBI" id="CHEBI:30616"/>
        <dbReference type="ChEBI" id="CHEBI:58115"/>
        <dbReference type="ChEBI" id="CHEBI:58189"/>
        <dbReference type="ChEBI" id="CHEBI:456216"/>
        <dbReference type="EC" id="2.7.4.8"/>
    </reaction>
</comment>
<keyword evidence="4 7" id="KW-0418">Kinase</keyword>
<evidence type="ECO:0000259" key="6">
    <source>
        <dbReference type="PROSITE" id="PS50052"/>
    </source>
</evidence>
<dbReference type="STRING" id="1629.IV50_GL001273"/>
<gene>
    <name evidence="7" type="primary">gmk_2</name>
    <name evidence="7" type="ORF">NCTC13645_02097</name>
</gene>
<dbReference type="Pfam" id="PF00625">
    <property type="entry name" value="Guanylate_kin"/>
    <property type="match status" value="1"/>
</dbReference>
<dbReference type="PANTHER" id="PTHR23117:SF13">
    <property type="entry name" value="GUANYLATE KINASE"/>
    <property type="match status" value="1"/>
</dbReference>
<reference evidence="7 8" key="1">
    <citation type="submission" date="2018-06" db="EMBL/GenBank/DDBJ databases">
        <authorList>
            <consortium name="Pathogen Informatics"/>
            <person name="Doyle S."/>
        </authorList>
    </citation>
    <scope>NUCLEOTIDE SEQUENCE [LARGE SCALE GENOMIC DNA]</scope>
    <source>
        <strain evidence="7 8">NCTC13645</strain>
    </source>
</reference>
<evidence type="ECO:0000256" key="2">
    <source>
        <dbReference type="ARBA" id="ARBA00005790"/>
    </source>
</evidence>
<organism evidence="7 8">
    <name type="scientific">Weissella viridescens</name>
    <name type="common">Lactobacillus viridescens</name>
    <dbReference type="NCBI Taxonomy" id="1629"/>
    <lineage>
        <taxon>Bacteria</taxon>
        <taxon>Bacillati</taxon>
        <taxon>Bacillota</taxon>
        <taxon>Bacilli</taxon>
        <taxon>Lactobacillales</taxon>
        <taxon>Lactobacillaceae</taxon>
        <taxon>Weissella</taxon>
    </lineage>
</organism>
<evidence type="ECO:0000313" key="8">
    <source>
        <dbReference type="Proteomes" id="UP000254621"/>
    </source>
</evidence>
<dbReference type="Gene3D" id="3.40.50.300">
    <property type="entry name" value="P-loop containing nucleotide triphosphate hydrolases"/>
    <property type="match status" value="1"/>
</dbReference>
<dbReference type="GO" id="GO:0005829">
    <property type="term" value="C:cytosol"/>
    <property type="evidence" value="ECO:0007669"/>
    <property type="project" value="TreeGrafter"/>
</dbReference>
<dbReference type="SUPFAM" id="SSF52540">
    <property type="entry name" value="P-loop containing nucleoside triphosphate hydrolases"/>
    <property type="match status" value="1"/>
</dbReference>
<sequence>MKRKVFVVTGNTGTGKTSVTKYLNEFYEMPKVVTHTTRQPRAGEMDQVDYYFESHDTFAQNHYLEQVTYDGNQYGSSREGLERAFEKNPLITIVLDTQGAATYLEELPADEVVVIYLTVSKEHDLYQRLVKRGDDVQKFMNVYRVKNTYEIHRFQRIYKHRPMLLKMMTGKKPKTRLMPLCKHPSKMIKD</sequence>
<dbReference type="PROSITE" id="PS50052">
    <property type="entry name" value="GUANYLATE_KINASE_2"/>
    <property type="match status" value="1"/>
</dbReference>
<comment type="function">
    <text evidence="1">Essential for recycling GMP and indirectly, cGMP.</text>
</comment>
<dbReference type="SMART" id="SM00072">
    <property type="entry name" value="GuKc"/>
    <property type="match status" value="1"/>
</dbReference>
<dbReference type="InterPro" id="IPR008145">
    <property type="entry name" value="GK/Ca_channel_bsu"/>
</dbReference>
<dbReference type="PANTHER" id="PTHR23117">
    <property type="entry name" value="GUANYLATE KINASE-RELATED"/>
    <property type="match status" value="1"/>
</dbReference>
<dbReference type="EC" id="2.7.4.8" evidence="7"/>
<evidence type="ECO:0000256" key="5">
    <source>
        <dbReference type="ARBA" id="ARBA00048594"/>
    </source>
</evidence>